<reference evidence="3" key="1">
    <citation type="submission" date="2015-06" db="EMBL/GenBank/DDBJ databases">
        <authorList>
            <person name="Joergensen T."/>
        </authorList>
    </citation>
    <scope>NUCLEOTIDE SEQUENCE</scope>
    <source>
        <plasmid evidence="2">pRGRH0225</plasmid>
        <plasmid evidence="3">pRGRH1786</plasmid>
    </source>
</reference>
<reference evidence="3" key="2">
    <citation type="submission" date="2015-07" db="EMBL/GenBank/DDBJ databases">
        <title>Plasmids, circular viruses and viroids from rat gut.</title>
        <authorList>
            <person name="Jorgensen T.J."/>
            <person name="Hansen M.A."/>
            <person name="Xu Z."/>
            <person name="Tabak M.A."/>
            <person name="Sorensen S.J."/>
            <person name="Hansen L.H."/>
        </authorList>
    </citation>
    <scope>NUCLEOTIDE SEQUENCE</scope>
    <source>
        <plasmid evidence="2">pRGRH0225</plasmid>
        <plasmid evidence="3">pRGRH1786</plasmid>
    </source>
</reference>
<accession>A0A0H5Q937</accession>
<dbReference type="Pfam" id="PF21205">
    <property type="entry name" value="Rep3_C"/>
    <property type="match status" value="1"/>
</dbReference>
<dbReference type="InterPro" id="IPR036390">
    <property type="entry name" value="WH_DNA-bd_sf"/>
</dbReference>
<keyword evidence="3" id="KW-0614">Plasmid</keyword>
<dbReference type="EMBL" id="LN854286">
    <property type="protein sequence ID" value="CRY97894.1"/>
    <property type="molecule type" value="Genomic_DNA"/>
</dbReference>
<dbReference type="GO" id="GO:0003887">
    <property type="term" value="F:DNA-directed DNA polymerase activity"/>
    <property type="evidence" value="ECO:0007669"/>
    <property type="project" value="InterPro"/>
</dbReference>
<feature type="domain" description="Initiator Rep protein WH1" evidence="1">
    <location>
        <begin position="30"/>
        <end position="168"/>
    </location>
</feature>
<evidence type="ECO:0000313" key="3">
    <source>
        <dbReference type="EMBL" id="CRY97894.1"/>
    </source>
</evidence>
<sequence length="374" mass="44874">MRKIQRLKMAKNTDIVELKEGFTRNQSNVSNAIANARTKMTALELKTFYQVSTLIQIDDTEFKEYEISVSDFLKALNISDSNREQVVKLCRRLIRQVFEINQENDDYIAYTIFSRMHYKHKEQKISMKFNEEFRPFLLELKQFTKIQQVKYIKSFDSKYSIRFYALLKDYRKMSQRDFNLENIFNIFELPKTYNYTRFYQYVLKPAIDEINAKSDLWVSEPEIIGKKGKKITDIRLYFGNQNEKMSDDFIKELIKQYNKFKSFNVFANCRYLADSFNTINDLMKITRISTEKNTYFRAYHSNSFGEESCIIGTPNKDDFLNSLANGIYRAINLIYEKEKKEQLPTMQWQDEKDKLKRFKSILKEWQENPEAKIY</sequence>
<protein>
    <recommendedName>
        <fullName evidence="1">Initiator Rep protein WH1 domain-containing protein</fullName>
    </recommendedName>
</protein>
<dbReference type="EMBL" id="LN852898">
    <property type="protein sequence ID" value="CRY94278.1"/>
    <property type="molecule type" value="Genomic_DNA"/>
</dbReference>
<dbReference type="InterPro" id="IPR000525">
    <property type="entry name" value="Initiator_Rep_WH1"/>
</dbReference>
<name>A0A0H5Q937_9ZZZZ</name>
<organism evidence="3">
    <name type="scientific">uncultured prokaryote</name>
    <dbReference type="NCBI Taxonomy" id="198431"/>
    <lineage>
        <taxon>unclassified sequences</taxon>
        <taxon>environmental samples</taxon>
    </lineage>
</organism>
<geneLocation type="plasmid" evidence="3">
    <name>pRGRH1786</name>
</geneLocation>
<evidence type="ECO:0000259" key="1">
    <source>
        <dbReference type="Pfam" id="PF01051"/>
    </source>
</evidence>
<dbReference type="Gene3D" id="1.10.10.10">
    <property type="entry name" value="Winged helix-like DNA-binding domain superfamily/Winged helix DNA-binding domain"/>
    <property type="match status" value="2"/>
</dbReference>
<evidence type="ECO:0000313" key="2">
    <source>
        <dbReference type="EMBL" id="CRY94278.1"/>
    </source>
</evidence>
<dbReference type="SUPFAM" id="SSF46785">
    <property type="entry name" value="Winged helix' DNA-binding domain"/>
    <property type="match status" value="2"/>
</dbReference>
<geneLocation type="plasmid" evidence="2">
    <name>pRGRH0225</name>
</geneLocation>
<dbReference type="AlphaFoldDB" id="A0A0H5Q937"/>
<proteinExistence type="predicted"/>
<dbReference type="GO" id="GO:0006270">
    <property type="term" value="P:DNA replication initiation"/>
    <property type="evidence" value="ECO:0007669"/>
    <property type="project" value="InterPro"/>
</dbReference>
<dbReference type="InterPro" id="IPR036388">
    <property type="entry name" value="WH-like_DNA-bd_sf"/>
</dbReference>
<dbReference type="Pfam" id="PF01051">
    <property type="entry name" value="Rep3_N"/>
    <property type="match status" value="1"/>
</dbReference>